<comment type="cofactor">
    <cofactor evidence="1">
        <name>Mn(2+)</name>
        <dbReference type="ChEBI" id="CHEBI:29035"/>
    </cofactor>
</comment>
<sequence length="318" mass="34990">MHIPLVGLFASLLAAGVCAALIVAGAESVDRGTRAHLEAARRQKKDSKKEKKNKDMRTARGDADLLRGFLTSAALVVLGVLFIRHAYWTATTTYAGSDLFPSVTLQNETRLIYWDVEEAVDFVHQHLPPDSKVLAWRDLGPVLTAHTTLSAAEPGSGQSTNGSALAHAARLWTLTEQEAVHELRKLGVDYIAVKFGGAIGLTADDIGQLTTMVRLAAHVDDSISVGDFLTKAGTFRVTTAAPERLAESLLYKLSYHDFAFHQTKLGKGRGYDRARRAEIGHKFTELEELEHVFTSSNWLVRIYRVLPATNRDLRFLQA</sequence>
<dbReference type="Gene3D" id="3.40.50.12610">
    <property type="match status" value="1"/>
</dbReference>
<evidence type="ECO:0000256" key="15">
    <source>
        <dbReference type="SAM" id="Phobius"/>
    </source>
</evidence>
<dbReference type="GO" id="GO:0046872">
    <property type="term" value="F:metal ion binding"/>
    <property type="evidence" value="ECO:0007669"/>
    <property type="project" value="UniProtKB-KW"/>
</dbReference>
<evidence type="ECO:0000256" key="5">
    <source>
        <dbReference type="ARBA" id="ARBA00010810"/>
    </source>
</evidence>
<dbReference type="PANTHER" id="PTHR13872:SF1">
    <property type="entry name" value="DOLICHYL-DIPHOSPHOOLIGOSACCHARIDE--PROTEIN GLYCOSYLTRANSFERASE SUBUNIT STT3B"/>
    <property type="match status" value="1"/>
</dbReference>
<evidence type="ECO:0000256" key="8">
    <source>
        <dbReference type="ARBA" id="ARBA00022692"/>
    </source>
</evidence>
<evidence type="ECO:0000256" key="16">
    <source>
        <dbReference type="SAM" id="SignalP"/>
    </source>
</evidence>
<dbReference type="GeneID" id="5895497"/>
<dbReference type="InParanoid" id="A9VC13"/>
<gene>
    <name evidence="17" type="ORF">MONBRDRAFT_29756</name>
</gene>
<dbReference type="GO" id="GO:0004576">
    <property type="term" value="F:oligosaccharyl transferase activity"/>
    <property type="evidence" value="ECO:0007669"/>
    <property type="project" value="InterPro"/>
</dbReference>
<protein>
    <submittedName>
        <fullName evidence="17">Uncharacterized protein</fullName>
    </submittedName>
</protein>
<dbReference type="Proteomes" id="UP000001357">
    <property type="component" value="Unassembled WGS sequence"/>
</dbReference>
<dbReference type="RefSeq" id="XP_001750286.1">
    <property type="nucleotide sequence ID" value="XM_001750234.1"/>
</dbReference>
<dbReference type="eggNOG" id="KOG2292">
    <property type="taxonomic scope" value="Eukaryota"/>
</dbReference>
<dbReference type="InterPro" id="IPR003674">
    <property type="entry name" value="Oligo_trans_STT3"/>
</dbReference>
<dbReference type="UniPathway" id="UPA00378"/>
<evidence type="ECO:0000256" key="6">
    <source>
        <dbReference type="ARBA" id="ARBA00022676"/>
    </source>
</evidence>
<dbReference type="PANTHER" id="PTHR13872">
    <property type="entry name" value="DOLICHYL-DIPHOSPHOOLIGOSACCHARIDE--PROTEIN GLYCOSYLTRANSFERASE SUBUNIT"/>
    <property type="match status" value="1"/>
</dbReference>
<keyword evidence="16" id="KW-0732">Signal</keyword>
<dbReference type="AlphaFoldDB" id="A9VC13"/>
<evidence type="ECO:0000256" key="12">
    <source>
        <dbReference type="ARBA" id="ARBA00023136"/>
    </source>
</evidence>
<feature type="transmembrane region" description="Helical" evidence="15">
    <location>
        <begin position="65"/>
        <end position="83"/>
    </location>
</feature>
<feature type="chain" id="PRO_5002744915" evidence="16">
    <location>
        <begin position="20"/>
        <end position="318"/>
    </location>
</feature>
<keyword evidence="6" id="KW-0328">Glycosyltransferase</keyword>
<evidence type="ECO:0000256" key="10">
    <source>
        <dbReference type="ARBA" id="ARBA00022842"/>
    </source>
</evidence>
<evidence type="ECO:0000256" key="7">
    <source>
        <dbReference type="ARBA" id="ARBA00022679"/>
    </source>
</evidence>
<dbReference type="EMBL" id="CH991579">
    <property type="protein sequence ID" value="EDQ84945.1"/>
    <property type="molecule type" value="Genomic_DNA"/>
</dbReference>
<comment type="subcellular location">
    <subcellularLocation>
        <location evidence="3">Endomembrane system</location>
        <topology evidence="3">Multi-pass membrane protein</topology>
    </subcellularLocation>
</comment>
<evidence type="ECO:0000256" key="4">
    <source>
        <dbReference type="ARBA" id="ARBA00004922"/>
    </source>
</evidence>
<keyword evidence="8 15" id="KW-0812">Transmembrane</keyword>
<evidence type="ECO:0000256" key="2">
    <source>
        <dbReference type="ARBA" id="ARBA00001946"/>
    </source>
</evidence>
<evidence type="ECO:0000256" key="9">
    <source>
        <dbReference type="ARBA" id="ARBA00022723"/>
    </source>
</evidence>
<keyword evidence="18" id="KW-1185">Reference proteome</keyword>
<keyword evidence="9" id="KW-0479">Metal-binding</keyword>
<dbReference type="KEGG" id="mbr:MONBRDRAFT_29756"/>
<dbReference type="OMA" id="EMIYSEN"/>
<evidence type="ECO:0000313" key="17">
    <source>
        <dbReference type="EMBL" id="EDQ84945.1"/>
    </source>
</evidence>
<comment type="similarity">
    <text evidence="5">Belongs to the STT3 family.</text>
</comment>
<keyword evidence="13" id="KW-0464">Manganese</keyword>
<keyword evidence="12 15" id="KW-0472">Membrane</keyword>
<dbReference type="GO" id="GO:0012505">
    <property type="term" value="C:endomembrane system"/>
    <property type="evidence" value="ECO:0007669"/>
    <property type="project" value="UniProtKB-SubCell"/>
</dbReference>
<dbReference type="GO" id="GO:0016020">
    <property type="term" value="C:membrane"/>
    <property type="evidence" value="ECO:0007669"/>
    <property type="project" value="InterPro"/>
</dbReference>
<accession>A9VC13</accession>
<evidence type="ECO:0000256" key="11">
    <source>
        <dbReference type="ARBA" id="ARBA00022989"/>
    </source>
</evidence>
<evidence type="ECO:0000256" key="14">
    <source>
        <dbReference type="SAM" id="MobiDB-lite"/>
    </source>
</evidence>
<comment type="pathway">
    <text evidence="4">Protein modification; protein glycosylation.</text>
</comment>
<reference evidence="17 18" key="1">
    <citation type="journal article" date="2008" name="Nature">
        <title>The genome of the choanoflagellate Monosiga brevicollis and the origin of metazoans.</title>
        <authorList>
            <consortium name="JGI Sequencing"/>
            <person name="King N."/>
            <person name="Westbrook M.J."/>
            <person name="Young S.L."/>
            <person name="Kuo A."/>
            <person name="Abedin M."/>
            <person name="Chapman J."/>
            <person name="Fairclough S."/>
            <person name="Hellsten U."/>
            <person name="Isogai Y."/>
            <person name="Letunic I."/>
            <person name="Marr M."/>
            <person name="Pincus D."/>
            <person name="Putnam N."/>
            <person name="Rokas A."/>
            <person name="Wright K.J."/>
            <person name="Zuzow R."/>
            <person name="Dirks W."/>
            <person name="Good M."/>
            <person name="Goodstein D."/>
            <person name="Lemons D."/>
            <person name="Li W."/>
            <person name="Lyons J.B."/>
            <person name="Morris A."/>
            <person name="Nichols S."/>
            <person name="Richter D.J."/>
            <person name="Salamov A."/>
            <person name="Bork P."/>
            <person name="Lim W.A."/>
            <person name="Manning G."/>
            <person name="Miller W.T."/>
            <person name="McGinnis W."/>
            <person name="Shapiro H."/>
            <person name="Tjian R."/>
            <person name="Grigoriev I.V."/>
            <person name="Rokhsar D."/>
        </authorList>
    </citation>
    <scope>NUCLEOTIDE SEQUENCE [LARGE SCALE GENOMIC DNA]</scope>
    <source>
        <strain evidence="18">MX1 / ATCC 50154</strain>
    </source>
</reference>
<organism evidence="17 18">
    <name type="scientific">Monosiga brevicollis</name>
    <name type="common">Choanoflagellate</name>
    <dbReference type="NCBI Taxonomy" id="81824"/>
    <lineage>
        <taxon>Eukaryota</taxon>
        <taxon>Choanoflagellata</taxon>
        <taxon>Craspedida</taxon>
        <taxon>Salpingoecidae</taxon>
        <taxon>Monosiga</taxon>
    </lineage>
</organism>
<evidence type="ECO:0000256" key="3">
    <source>
        <dbReference type="ARBA" id="ARBA00004127"/>
    </source>
</evidence>
<evidence type="ECO:0000256" key="1">
    <source>
        <dbReference type="ARBA" id="ARBA00001936"/>
    </source>
</evidence>
<name>A9VC13_MONBE</name>
<evidence type="ECO:0000256" key="13">
    <source>
        <dbReference type="ARBA" id="ARBA00023211"/>
    </source>
</evidence>
<keyword evidence="10" id="KW-0460">Magnesium</keyword>
<comment type="cofactor">
    <cofactor evidence="2">
        <name>Mg(2+)</name>
        <dbReference type="ChEBI" id="CHEBI:18420"/>
    </cofactor>
</comment>
<dbReference type="STRING" id="81824.A9VC13"/>
<keyword evidence="11 15" id="KW-1133">Transmembrane helix</keyword>
<proteinExistence type="inferred from homology"/>
<evidence type="ECO:0000313" key="18">
    <source>
        <dbReference type="Proteomes" id="UP000001357"/>
    </source>
</evidence>
<keyword evidence="7" id="KW-0808">Transferase</keyword>
<feature type="region of interest" description="Disordered" evidence="14">
    <location>
        <begin position="37"/>
        <end position="57"/>
    </location>
</feature>
<feature type="signal peptide" evidence="16">
    <location>
        <begin position="1"/>
        <end position="19"/>
    </location>
</feature>